<feature type="region of interest" description="Disordered" evidence="10">
    <location>
        <begin position="869"/>
        <end position="903"/>
    </location>
</feature>
<feature type="region of interest" description="Disordered" evidence="10">
    <location>
        <begin position="34"/>
        <end position="101"/>
    </location>
</feature>
<dbReference type="Pfam" id="PF00069">
    <property type="entry name" value="Pkinase"/>
    <property type="match status" value="1"/>
</dbReference>
<dbReference type="NCBIfam" id="NF041121">
    <property type="entry name" value="SAV_2336_NTERM"/>
    <property type="match status" value="1"/>
</dbReference>
<evidence type="ECO:0000256" key="9">
    <source>
        <dbReference type="ARBA" id="ARBA00022840"/>
    </source>
</evidence>
<evidence type="ECO:0000313" key="13">
    <source>
        <dbReference type="Proteomes" id="UP001501777"/>
    </source>
</evidence>
<dbReference type="CDD" id="cd14014">
    <property type="entry name" value="STKc_PknB_like"/>
    <property type="match status" value="1"/>
</dbReference>
<feature type="compositionally biased region" description="Basic and acidic residues" evidence="10">
    <location>
        <begin position="49"/>
        <end position="59"/>
    </location>
</feature>
<dbReference type="EMBL" id="BAAASG010000007">
    <property type="protein sequence ID" value="GAA2488149.1"/>
    <property type="molecule type" value="Genomic_DNA"/>
</dbReference>
<keyword evidence="4" id="KW-0540">Nuclease</keyword>
<reference evidence="13" key="1">
    <citation type="journal article" date="2019" name="Int. J. Syst. Evol. Microbiol.">
        <title>The Global Catalogue of Microorganisms (GCM) 10K type strain sequencing project: providing services to taxonomists for standard genome sequencing and annotation.</title>
        <authorList>
            <consortium name="The Broad Institute Genomics Platform"/>
            <consortium name="The Broad Institute Genome Sequencing Center for Infectious Disease"/>
            <person name="Wu L."/>
            <person name="Ma J."/>
        </authorList>
    </citation>
    <scope>NUCLEOTIDE SEQUENCE [LARGE SCALE GENOMIC DNA]</scope>
    <source>
        <strain evidence="13">JCM 4395</strain>
    </source>
</reference>
<feature type="region of interest" description="Disordered" evidence="10">
    <location>
        <begin position="538"/>
        <end position="570"/>
    </location>
</feature>
<evidence type="ECO:0000256" key="5">
    <source>
        <dbReference type="ARBA" id="ARBA00022741"/>
    </source>
</evidence>
<evidence type="ECO:0000256" key="3">
    <source>
        <dbReference type="ARBA" id="ARBA00022679"/>
    </source>
</evidence>
<dbReference type="SUPFAM" id="SSF52980">
    <property type="entry name" value="Restriction endonuclease-like"/>
    <property type="match status" value="1"/>
</dbReference>
<dbReference type="Pfam" id="PF09126">
    <property type="entry name" value="NaeI"/>
    <property type="match status" value="1"/>
</dbReference>
<feature type="domain" description="Protein kinase" evidence="11">
    <location>
        <begin position="592"/>
        <end position="852"/>
    </location>
</feature>
<dbReference type="InterPro" id="IPR011009">
    <property type="entry name" value="Kinase-like_dom_sf"/>
</dbReference>
<dbReference type="Proteomes" id="UP001501777">
    <property type="component" value="Unassembled WGS sequence"/>
</dbReference>
<sequence>MFSRVTKVLAESGVELSHEELLDAMWLAGKLPRDSRPLARSAGVAAATSERHKEPHRDGPTVAATETVQPAPEPTSAESTKKRSERSLFASAQPSLDEDAQAPAVLSPAVAVRTPDSSTLGAGQLRLGKSLRPLRQRFPDRRQQELDVTRTVAAIADTGVPETVTRAVRTRWLSLALVVDDGVSMVLWQRLAADVRALMERAGAFRDVRVYGLDTRNGTPSLRTSPYRYRGRLLTPEALCDPTGNTLVLVVSDGVGEAWWDGGMRQVMDHWGRCGPTAIIQALPPRLWASTGIRARRWQVTTHRRGGPTRAWHVTDPDLPPDLVRFDSVPVPVLAPTPAAVADWAWLVASPGGTALLPLWDASRLDSNRTVADTRDGDADEAVLRFREAASADAYRLAAHMAAVVPATPPVMRLVQAALGPPTDIGHLMEVFLGGLMHELDAEGADRLPHHRRFDFTDDARQVLLSAVSPRELLRTAEAVTRRIEAAVGRAPVFPAWVGHPNGPAAIDDTGRSFGWLREQVLTRLGIPFAGSEPVALGPERRRVLGGETGGSAGSQDSAAGTDEAYEDAPGETLPAGWIELLPEDPVQLGRFRLRARSAHGWPHLTMYLAEDEDGTVAMVRAPVMLYTRDPGTALDLVRTEAECLTRMQGTLVPALLGAAANTAGELPWVATSCVHRRADAPSSPPAPNLRVILDEHGGTVPEELFLRIGLGLTEAVALAHSRGLVHGSLSPRSVLVTDRDVRLVGWATATIDGVDSAHRDVLPLSDTYLEADDEERSLTPQSDAYAVGALLLAFLSGQWSDPKADSSEHDPVANSGINPVLLQSLWRCLEHDPTRRPSVAALAEAFALAFRGPTVDRASAREFPVAVSGESTAGGGRRYGEPSVGVSEETARKPTRGPSNPADALETLVEGRYRLTQRRHVGATSTTWRATDEQQGREVVLKLFNTPRAATASGEENFLAVAEQLAALDIQGLVRVRGYGLHDSRPYLVTDAVDGDDLGQLLKLAPGTLLVEKIRGVGRQIAGILAELHRNGLLHLDLSPSALVLRGDGQVLVTDPGLCVRGLLSIDLGGLRPTRSSSDFLPAYRSPEELFENVAVDHRSDLYALGCLLYAMATGVAPVMSSPIPREAAAYRGSRPWPELPSGFPPELEALVTDLLAINREDRPASAGEVLDRLTSAGADDEELLVAYRAVRDLDPGGVRMGRVLRDVIDEVLNGEVTGRYDLKHLTKTEKTHLGTLVEIAIQREFRFEDGQAMDFRIAGVDVDCRVSLQFGGWMLPRETLGHLCLLVWVNDYQSQWSVGLLRVNQEWLNTGVNRDLKATLKAVHRDKILWLWRDAALAENVLLHISDADREAVFMSSSGQARLNELFRRVQRRRIGRNAVRTVVQQRDYMKRLRGNGGSRSALRDEGILIMGDYDSHRHIARQLGLPIPGEGELISARVAPAAPGADKPVVEIDGRFWSLASPEDPVHRAPALPSHARPAASSDHVNEPRQR</sequence>
<dbReference type="PANTHER" id="PTHR43289">
    <property type="entry name" value="MITOGEN-ACTIVATED PROTEIN KINASE KINASE KINASE 20-RELATED"/>
    <property type="match status" value="1"/>
</dbReference>
<dbReference type="CDD" id="cd22338">
    <property type="entry name" value="NaeI-like"/>
    <property type="match status" value="1"/>
</dbReference>
<evidence type="ECO:0000256" key="1">
    <source>
        <dbReference type="ARBA" id="ARBA00012513"/>
    </source>
</evidence>
<keyword evidence="3" id="KW-0808">Transferase</keyword>
<proteinExistence type="predicted"/>
<keyword evidence="8" id="KW-0378">Hydrolase</keyword>
<dbReference type="EC" id="2.7.11.1" evidence="1"/>
<accession>A0ABP5YY82</accession>
<dbReference type="Gene3D" id="3.30.200.20">
    <property type="entry name" value="Phosphorylase Kinase, domain 1"/>
    <property type="match status" value="1"/>
</dbReference>
<protein>
    <recommendedName>
        <fullName evidence="1">non-specific serine/threonine protein kinase</fullName>
        <ecNumber evidence="1">2.7.11.1</ecNumber>
    </recommendedName>
</protein>
<dbReference type="InterPro" id="IPR037057">
    <property type="entry name" value="DNA_rep_MutH/T2_RE_sf"/>
</dbReference>
<dbReference type="InterPro" id="IPR000719">
    <property type="entry name" value="Prot_kinase_dom"/>
</dbReference>
<dbReference type="InterPro" id="IPR036388">
    <property type="entry name" value="WH-like_DNA-bd_sf"/>
</dbReference>
<dbReference type="PROSITE" id="PS50011">
    <property type="entry name" value="PROTEIN_KINASE_DOM"/>
    <property type="match status" value="2"/>
</dbReference>
<keyword evidence="5" id="KW-0547">Nucleotide-binding</keyword>
<name>A0ABP5YY82_STRLO</name>
<dbReference type="InterPro" id="IPR047738">
    <property type="entry name" value="SAV_2336-like_N"/>
</dbReference>
<evidence type="ECO:0000256" key="8">
    <source>
        <dbReference type="ARBA" id="ARBA00022801"/>
    </source>
</evidence>
<keyword evidence="7" id="KW-0418">Kinase</keyword>
<keyword evidence="6" id="KW-0255">Endonuclease</keyword>
<dbReference type="Gene3D" id="1.10.510.10">
    <property type="entry name" value="Transferase(Phosphotransferase) domain 1"/>
    <property type="match status" value="2"/>
</dbReference>
<gene>
    <name evidence="12" type="ORF">GCM10010276_28500</name>
</gene>
<dbReference type="InterPro" id="IPR015210">
    <property type="entry name" value="NaeI"/>
</dbReference>
<dbReference type="InterPro" id="IPR011335">
    <property type="entry name" value="Restrct_endonuc-II-like"/>
</dbReference>
<evidence type="ECO:0000256" key="2">
    <source>
        <dbReference type="ARBA" id="ARBA00022527"/>
    </source>
</evidence>
<keyword evidence="9" id="KW-0067">ATP-binding</keyword>
<evidence type="ECO:0000256" key="10">
    <source>
        <dbReference type="SAM" id="MobiDB-lite"/>
    </source>
</evidence>
<comment type="caution">
    <text evidence="12">The sequence shown here is derived from an EMBL/GenBank/DDBJ whole genome shotgun (WGS) entry which is preliminary data.</text>
</comment>
<evidence type="ECO:0000313" key="12">
    <source>
        <dbReference type="EMBL" id="GAA2488149.1"/>
    </source>
</evidence>
<keyword evidence="2" id="KW-0723">Serine/threonine-protein kinase</keyword>
<evidence type="ECO:0000259" key="11">
    <source>
        <dbReference type="PROSITE" id="PS50011"/>
    </source>
</evidence>
<dbReference type="Gene3D" id="1.10.10.10">
    <property type="entry name" value="Winged helix-like DNA-binding domain superfamily/Winged helix DNA-binding domain"/>
    <property type="match status" value="1"/>
</dbReference>
<evidence type="ECO:0000256" key="4">
    <source>
        <dbReference type="ARBA" id="ARBA00022722"/>
    </source>
</evidence>
<dbReference type="SUPFAM" id="SSF56112">
    <property type="entry name" value="Protein kinase-like (PK-like)"/>
    <property type="match status" value="2"/>
</dbReference>
<feature type="region of interest" description="Disordered" evidence="10">
    <location>
        <begin position="1464"/>
        <end position="1494"/>
    </location>
</feature>
<organism evidence="12 13">
    <name type="scientific">Streptomyces longisporus</name>
    <dbReference type="NCBI Taxonomy" id="1948"/>
    <lineage>
        <taxon>Bacteria</taxon>
        <taxon>Bacillati</taxon>
        <taxon>Actinomycetota</taxon>
        <taxon>Actinomycetes</taxon>
        <taxon>Kitasatosporales</taxon>
        <taxon>Streptomycetaceae</taxon>
        <taxon>Streptomyces</taxon>
    </lineage>
</organism>
<keyword evidence="13" id="KW-1185">Reference proteome</keyword>
<evidence type="ECO:0000256" key="6">
    <source>
        <dbReference type="ARBA" id="ARBA00022759"/>
    </source>
</evidence>
<feature type="domain" description="Protein kinase" evidence="11">
    <location>
        <begin position="914"/>
        <end position="1186"/>
    </location>
</feature>
<dbReference type="PANTHER" id="PTHR43289:SF6">
    <property type="entry name" value="SERINE_THREONINE-PROTEIN KINASE NEKL-3"/>
    <property type="match status" value="1"/>
</dbReference>
<dbReference type="Gene3D" id="3.40.600.10">
    <property type="entry name" value="DNA mismatch repair MutH/Restriction endonuclease, type II"/>
    <property type="match status" value="1"/>
</dbReference>
<evidence type="ECO:0000256" key="7">
    <source>
        <dbReference type="ARBA" id="ARBA00022777"/>
    </source>
</evidence>